<dbReference type="InterPro" id="IPR005881">
    <property type="entry name" value="Ser_O-AcTrfase"/>
</dbReference>
<evidence type="ECO:0000256" key="2">
    <source>
        <dbReference type="ARBA" id="ARBA00023315"/>
    </source>
</evidence>
<evidence type="ECO:0000313" key="4">
    <source>
        <dbReference type="EMBL" id="TBL70625.1"/>
    </source>
</evidence>
<comment type="caution">
    <text evidence="4">The sequence shown here is derived from an EMBL/GenBank/DDBJ whole genome shotgun (WGS) entry which is preliminary data.</text>
</comment>
<name>A0ABD7QBH2_HAFAL</name>
<dbReference type="PANTHER" id="PTHR42811">
    <property type="entry name" value="SERINE ACETYLTRANSFERASE"/>
    <property type="match status" value="1"/>
</dbReference>
<comment type="catalytic activity">
    <reaction evidence="3">
        <text>L-serine + acetyl-CoA = O-acetyl-L-serine + CoA</text>
        <dbReference type="Rhea" id="RHEA:24560"/>
        <dbReference type="ChEBI" id="CHEBI:33384"/>
        <dbReference type="ChEBI" id="CHEBI:57287"/>
        <dbReference type="ChEBI" id="CHEBI:57288"/>
        <dbReference type="ChEBI" id="CHEBI:58340"/>
        <dbReference type="EC" id="2.3.1.30"/>
    </reaction>
</comment>
<evidence type="ECO:0000256" key="3">
    <source>
        <dbReference type="PIRNR" id="PIRNR000441"/>
    </source>
</evidence>
<keyword evidence="1 3" id="KW-0808">Transferase</keyword>
<dbReference type="EMBL" id="SITJ01000044">
    <property type="protein sequence ID" value="TBL70625.1"/>
    <property type="molecule type" value="Genomic_DNA"/>
</dbReference>
<dbReference type="RefSeq" id="WP_063585749.1">
    <property type="nucleotide sequence ID" value="NZ_CP015379.1"/>
</dbReference>
<accession>A0ABD7QBH2</accession>
<evidence type="ECO:0000313" key="5">
    <source>
        <dbReference type="Proteomes" id="UP000291600"/>
    </source>
</evidence>
<reference evidence="4 5" key="1">
    <citation type="submission" date="2019-02" db="EMBL/GenBank/DDBJ databases">
        <title>Comparative genomic analysis of the Hafnia genus genomes.</title>
        <authorList>
            <person name="Zhiqiu Y."/>
            <person name="Chao Y."/>
            <person name="Yuhui D."/>
            <person name="Di H."/>
            <person name="Bin L."/>
        </authorList>
    </citation>
    <scope>NUCLEOTIDE SEQUENCE [LARGE SCALE GENOMIC DNA]</scope>
    <source>
        <strain evidence="4 5">PCM_1210</strain>
    </source>
</reference>
<dbReference type="CDD" id="cd03354">
    <property type="entry name" value="LbH_SAT"/>
    <property type="match status" value="1"/>
</dbReference>
<sequence length="179" mass="20266">MTLYDNLKECLTAEILKNRNKFSWFRVIRRCLSEPKKRYLFWWRIANYLYLKGGKINKKLSAKINRKLIIKYNTEIELGTKIGVGLYIGHHGGIVISNKSIIGDNFTIRQCTTIGIKEENGKLIQIGDNVNIGAHTCIISDGLTIGNNVTIGAMSFINKDIPSDVTVYTEKTNRIISKA</sequence>
<protein>
    <recommendedName>
        <fullName evidence="3">Serine acetyltransferase</fullName>
        <ecNumber evidence="3">2.3.1.30</ecNumber>
    </recommendedName>
</protein>
<dbReference type="AlphaFoldDB" id="A0ABD7QBH2"/>
<dbReference type="Proteomes" id="UP000291600">
    <property type="component" value="Unassembled WGS sequence"/>
</dbReference>
<proteinExistence type="inferred from homology"/>
<organism evidence="4 5">
    <name type="scientific">Hafnia alvei</name>
    <dbReference type="NCBI Taxonomy" id="569"/>
    <lineage>
        <taxon>Bacteria</taxon>
        <taxon>Pseudomonadati</taxon>
        <taxon>Pseudomonadota</taxon>
        <taxon>Gammaproteobacteria</taxon>
        <taxon>Enterobacterales</taxon>
        <taxon>Hafniaceae</taxon>
        <taxon>Hafnia</taxon>
    </lineage>
</organism>
<dbReference type="SUPFAM" id="SSF51161">
    <property type="entry name" value="Trimeric LpxA-like enzymes"/>
    <property type="match status" value="1"/>
</dbReference>
<comment type="similarity">
    <text evidence="3">Belongs to the transferase hexapeptide repeat family.</text>
</comment>
<dbReference type="Gene3D" id="2.160.10.10">
    <property type="entry name" value="Hexapeptide repeat proteins"/>
    <property type="match status" value="1"/>
</dbReference>
<dbReference type="InterPro" id="IPR045304">
    <property type="entry name" value="LbH_SAT"/>
</dbReference>
<dbReference type="GO" id="GO:0009001">
    <property type="term" value="F:serine O-acetyltransferase activity"/>
    <property type="evidence" value="ECO:0007669"/>
    <property type="project" value="UniProtKB-EC"/>
</dbReference>
<dbReference type="InterPro" id="IPR011004">
    <property type="entry name" value="Trimer_LpxA-like_sf"/>
</dbReference>
<evidence type="ECO:0000256" key="1">
    <source>
        <dbReference type="ARBA" id="ARBA00022679"/>
    </source>
</evidence>
<dbReference type="EC" id="2.3.1.30" evidence="3"/>
<keyword evidence="2 3" id="KW-0012">Acyltransferase</keyword>
<dbReference type="PIRSF" id="PIRSF000441">
    <property type="entry name" value="CysE"/>
    <property type="match status" value="1"/>
</dbReference>
<gene>
    <name evidence="4" type="ORF">EYY96_01560</name>
</gene>